<accession>A0A432Z263</accession>
<organism evidence="2 3">
    <name type="scientific">Idiomarina ramblicola</name>
    <dbReference type="NCBI Taxonomy" id="263724"/>
    <lineage>
        <taxon>Bacteria</taxon>
        <taxon>Pseudomonadati</taxon>
        <taxon>Pseudomonadota</taxon>
        <taxon>Gammaproteobacteria</taxon>
        <taxon>Alteromonadales</taxon>
        <taxon>Idiomarinaceae</taxon>
        <taxon>Idiomarina</taxon>
    </lineage>
</organism>
<reference evidence="3" key="1">
    <citation type="journal article" date="2018" name="Front. Microbiol.">
        <title>Genome-Based Analysis Reveals the Taxonomy and Diversity of the Family Idiomarinaceae.</title>
        <authorList>
            <person name="Liu Y."/>
            <person name="Lai Q."/>
            <person name="Shao Z."/>
        </authorList>
    </citation>
    <scope>NUCLEOTIDE SEQUENCE [LARGE SCALE GENOMIC DNA]</scope>
    <source>
        <strain evidence="3">R22</strain>
    </source>
</reference>
<evidence type="ECO:0000313" key="2">
    <source>
        <dbReference type="EMBL" id="RUO71957.1"/>
    </source>
</evidence>
<keyword evidence="3" id="KW-1185">Reference proteome</keyword>
<keyword evidence="1" id="KW-0732">Signal</keyword>
<dbReference type="Proteomes" id="UP000288058">
    <property type="component" value="Unassembled WGS sequence"/>
</dbReference>
<feature type="signal peptide" evidence="1">
    <location>
        <begin position="1"/>
        <end position="18"/>
    </location>
</feature>
<dbReference type="RefSeq" id="WP_126780999.1">
    <property type="nucleotide sequence ID" value="NZ_PIQC01000003.1"/>
</dbReference>
<comment type="caution">
    <text evidence="2">The sequence shown here is derived from an EMBL/GenBank/DDBJ whole genome shotgun (WGS) entry which is preliminary data.</text>
</comment>
<dbReference type="AlphaFoldDB" id="A0A432Z263"/>
<evidence type="ECO:0000313" key="3">
    <source>
        <dbReference type="Proteomes" id="UP000288058"/>
    </source>
</evidence>
<dbReference type="EMBL" id="PIQC01000003">
    <property type="protein sequence ID" value="RUO71957.1"/>
    <property type="molecule type" value="Genomic_DNA"/>
</dbReference>
<protein>
    <submittedName>
        <fullName evidence="2">Type II secretory pathway component</fullName>
    </submittedName>
</protein>
<dbReference type="OrthoDB" id="6241328at2"/>
<proteinExistence type="predicted"/>
<evidence type="ECO:0000256" key="1">
    <source>
        <dbReference type="SAM" id="SignalP"/>
    </source>
</evidence>
<gene>
    <name evidence="2" type="ORF">CWI78_05430</name>
</gene>
<name>A0A432Z263_9GAMM</name>
<sequence length="113" mass="12259">MRRILLILLAVLSAAAVAQERDPTQPPVSNNQTASSLDSWAQKLELTQIFYSESSQAARLNGEWVKPGESIGGLTVTSIKPNSVIVKKNNEVVEITLFKPMKQNKKGSPGAVQ</sequence>
<feature type="chain" id="PRO_5019488562" evidence="1">
    <location>
        <begin position="19"/>
        <end position="113"/>
    </location>
</feature>